<dbReference type="Gene3D" id="3.30.1360.120">
    <property type="entry name" value="Probable tRNA modification gtpase trme, domain 1"/>
    <property type="match status" value="1"/>
</dbReference>
<evidence type="ECO:0000313" key="2">
    <source>
        <dbReference type="EMBL" id="MDO6672784.1"/>
    </source>
</evidence>
<protein>
    <submittedName>
        <fullName evidence="2">Sarcosine oxidase subunit gamma family protein</fullName>
    </submittedName>
</protein>
<feature type="region of interest" description="Disordered" evidence="1">
    <location>
        <begin position="1"/>
        <end position="33"/>
    </location>
</feature>
<dbReference type="GO" id="GO:0008115">
    <property type="term" value="F:sarcosine oxidase activity"/>
    <property type="evidence" value="ECO:0007669"/>
    <property type="project" value="InterPro"/>
</dbReference>
<dbReference type="InterPro" id="IPR006280">
    <property type="entry name" value="SoxG_het"/>
</dbReference>
<feature type="compositionally biased region" description="Polar residues" evidence="1">
    <location>
        <begin position="20"/>
        <end position="30"/>
    </location>
</feature>
<sequence>MSDATTLDPQAGAAVDAQPQDMTSSQTSVIDQRPTPEVHAQCARSPLAHLFTARDDGDAGVVLQEKAFLGHLTLRGDPAQPGFAEGVEAALGLALPLTPATLHHNEDGRSIQWLSPDEWLILVPGEEAFTVEKALHEALAGRYQVVNVSGGQTVIALSGDQARQVLMKSTPTDVHPRAFPVGRGVPAVFAKATLVLRRVSESEFELVVRRSFADYLGRWLLDASEEFGVCIKA</sequence>
<name>A0AAP4TYR4_9GAMM</name>
<evidence type="ECO:0000313" key="3">
    <source>
        <dbReference type="Proteomes" id="UP001170481"/>
    </source>
</evidence>
<evidence type="ECO:0000256" key="1">
    <source>
        <dbReference type="SAM" id="MobiDB-lite"/>
    </source>
</evidence>
<gene>
    <name evidence="2" type="primary">soxG</name>
    <name evidence="2" type="ORF">Q4535_11725</name>
</gene>
<dbReference type="NCBIfam" id="TIGR01375">
    <property type="entry name" value="soxG"/>
    <property type="match status" value="1"/>
</dbReference>
<dbReference type="InterPro" id="IPR007375">
    <property type="entry name" value="SoxG"/>
</dbReference>
<reference evidence="2" key="1">
    <citation type="submission" date="2023-07" db="EMBL/GenBank/DDBJ databases">
        <title>Genome content predicts the carbon catabolic preferences of heterotrophic bacteria.</title>
        <authorList>
            <person name="Gralka M."/>
        </authorList>
    </citation>
    <scope>NUCLEOTIDE SEQUENCE</scope>
    <source>
        <strain evidence="2">C2R13</strain>
    </source>
</reference>
<organism evidence="2 3">
    <name type="scientific">Cobetia amphilecti</name>
    <dbReference type="NCBI Taxonomy" id="1055104"/>
    <lineage>
        <taxon>Bacteria</taxon>
        <taxon>Pseudomonadati</taxon>
        <taxon>Pseudomonadota</taxon>
        <taxon>Gammaproteobacteria</taxon>
        <taxon>Oceanospirillales</taxon>
        <taxon>Halomonadaceae</taxon>
        <taxon>Cobetia</taxon>
    </lineage>
</organism>
<dbReference type="EMBL" id="JAUORK010000015">
    <property type="protein sequence ID" value="MDO6672784.1"/>
    <property type="molecule type" value="Genomic_DNA"/>
</dbReference>
<dbReference type="Pfam" id="PF04268">
    <property type="entry name" value="SoxG"/>
    <property type="match status" value="1"/>
</dbReference>
<dbReference type="RefSeq" id="WP_303594368.1">
    <property type="nucleotide sequence ID" value="NZ_JAUORK010000015.1"/>
</dbReference>
<dbReference type="GO" id="GO:1901053">
    <property type="term" value="P:sarcosine catabolic process"/>
    <property type="evidence" value="ECO:0007669"/>
    <property type="project" value="InterPro"/>
</dbReference>
<dbReference type="SUPFAM" id="SSF103025">
    <property type="entry name" value="Folate-binding domain"/>
    <property type="match status" value="1"/>
</dbReference>
<comment type="caution">
    <text evidence="2">The sequence shown here is derived from an EMBL/GenBank/DDBJ whole genome shotgun (WGS) entry which is preliminary data.</text>
</comment>
<dbReference type="AlphaFoldDB" id="A0AAP4TYR4"/>
<dbReference type="Gene3D" id="3.30.70.1520">
    <property type="entry name" value="Heterotetrameric sarcosine oxidase"/>
    <property type="match status" value="1"/>
</dbReference>
<accession>A0AAP4TYR4</accession>
<dbReference type="InterPro" id="IPR027266">
    <property type="entry name" value="TrmE/GcvT-like"/>
</dbReference>
<proteinExistence type="predicted"/>
<dbReference type="Proteomes" id="UP001170481">
    <property type="component" value="Unassembled WGS sequence"/>
</dbReference>